<dbReference type="Gene3D" id="3.30.750.70">
    <property type="entry name" value="4-hydroxybutyrate coenzyme like domains"/>
    <property type="match status" value="1"/>
</dbReference>
<dbReference type="PANTHER" id="PTHR43609">
    <property type="entry name" value="ACETYL-COA HYDROLASE"/>
    <property type="match status" value="1"/>
</dbReference>
<dbReference type="InterPro" id="IPR037171">
    <property type="entry name" value="NagB/RpiA_transferase-like"/>
</dbReference>
<gene>
    <name evidence="4" type="ORF">QE399_001209</name>
</gene>
<dbReference type="InterPro" id="IPR038460">
    <property type="entry name" value="AcetylCoA_hyd_C_sf"/>
</dbReference>
<accession>A0ABU1I8I0</accession>
<comment type="similarity">
    <text evidence="1">Belongs to the acetyl-CoA hydrolase/transferase family.</text>
</comment>
<dbReference type="Pfam" id="PF13336">
    <property type="entry name" value="AcetylCoA_hyd_C"/>
    <property type="match status" value="1"/>
</dbReference>
<evidence type="ECO:0000256" key="1">
    <source>
        <dbReference type="ARBA" id="ARBA00009632"/>
    </source>
</evidence>
<evidence type="ECO:0000313" key="4">
    <source>
        <dbReference type="EMBL" id="MDR6213520.1"/>
    </source>
</evidence>
<protein>
    <submittedName>
        <fullName evidence="4">Succinyl-CoA:acetate CoA-transferase</fullName>
        <ecNumber evidence="4">2.8.3.18</ecNumber>
    </submittedName>
</protein>
<dbReference type="GO" id="GO:0016740">
    <property type="term" value="F:transferase activity"/>
    <property type="evidence" value="ECO:0007669"/>
    <property type="project" value="UniProtKB-KW"/>
</dbReference>
<dbReference type="SUPFAM" id="SSF100950">
    <property type="entry name" value="NagB/RpiA/CoA transferase-like"/>
    <property type="match status" value="2"/>
</dbReference>
<dbReference type="Pfam" id="PF02550">
    <property type="entry name" value="AcetylCoA_hydro"/>
    <property type="match status" value="1"/>
</dbReference>
<dbReference type="InterPro" id="IPR003702">
    <property type="entry name" value="ActCoA_hydro_N"/>
</dbReference>
<comment type="caution">
    <text evidence="4">The sequence shown here is derived from an EMBL/GenBank/DDBJ whole genome shotgun (WGS) entry which is preliminary data.</text>
</comment>
<dbReference type="InterPro" id="IPR046433">
    <property type="entry name" value="ActCoA_hydro"/>
</dbReference>
<evidence type="ECO:0000259" key="3">
    <source>
        <dbReference type="Pfam" id="PF13336"/>
    </source>
</evidence>
<evidence type="ECO:0000313" key="5">
    <source>
        <dbReference type="Proteomes" id="UP001267710"/>
    </source>
</evidence>
<dbReference type="RefSeq" id="WP_309827063.1">
    <property type="nucleotide sequence ID" value="NZ_JAVIZX010000001.1"/>
</dbReference>
<feature type="domain" description="Acetyl-CoA hydrolase/transferase N-terminal" evidence="2">
    <location>
        <begin position="9"/>
        <end position="223"/>
    </location>
</feature>
<organism evidence="4 5">
    <name type="scientific">Paracidovorax wautersii</name>
    <dbReference type="NCBI Taxonomy" id="1177982"/>
    <lineage>
        <taxon>Bacteria</taxon>
        <taxon>Pseudomonadati</taxon>
        <taxon>Pseudomonadota</taxon>
        <taxon>Betaproteobacteria</taxon>
        <taxon>Burkholderiales</taxon>
        <taxon>Comamonadaceae</taxon>
        <taxon>Paracidovorax</taxon>
    </lineage>
</organism>
<keyword evidence="4" id="KW-0808">Transferase</keyword>
<dbReference type="NCBIfam" id="TIGR03458">
    <property type="entry name" value="YgfH_subfam"/>
    <property type="match status" value="1"/>
</dbReference>
<dbReference type="Gene3D" id="3.40.1080.10">
    <property type="entry name" value="Glutaconate Coenzyme A-transferase"/>
    <property type="match status" value="1"/>
</dbReference>
<name>A0ABU1I8I0_9BURK</name>
<dbReference type="Proteomes" id="UP001267710">
    <property type="component" value="Unassembled WGS sequence"/>
</dbReference>
<evidence type="ECO:0000259" key="2">
    <source>
        <dbReference type="Pfam" id="PF02550"/>
    </source>
</evidence>
<dbReference type="EC" id="2.8.3.18" evidence="4"/>
<dbReference type="EMBL" id="JAVIZX010000001">
    <property type="protein sequence ID" value="MDR6213520.1"/>
    <property type="molecule type" value="Genomic_DNA"/>
</dbReference>
<keyword evidence="5" id="KW-1185">Reference proteome</keyword>
<dbReference type="PANTHER" id="PTHR43609:SF1">
    <property type="entry name" value="ACETYL-COA HYDROLASE"/>
    <property type="match status" value="1"/>
</dbReference>
<reference evidence="4 5" key="1">
    <citation type="submission" date="2023-08" db="EMBL/GenBank/DDBJ databases">
        <title>Functional and genomic diversity of the sorghum phyllosphere microbiome.</title>
        <authorList>
            <person name="Shade A."/>
        </authorList>
    </citation>
    <scope>NUCLEOTIDE SEQUENCE [LARGE SCALE GENOMIC DNA]</scope>
    <source>
        <strain evidence="4 5">SORGH_AS_0335</strain>
    </source>
</reference>
<dbReference type="InterPro" id="IPR026888">
    <property type="entry name" value="AcetylCoA_hyd_C"/>
</dbReference>
<sequence length="506" mass="54989">MTLAERVRYADFHPRIMSADAAAALIPHGTNVGMSGFTGAGYPKALPQAIAARARAEHAAGKPYKINVWTGASTAPEADGVMAEADALGQRLPFNTDPIARRKINEGQIDFIDMHLSHVAQHAWFGFLGPMQVAVVEVLGVTADGLLIPSTSVGNNKTWLEIADHVILEVNTQLPARMEGMHDIYYGTAIPPRRVPIAMTHADDRIGEPYLRVDPSKVVAVVETHRGDRDNVFAAPDANSHLIAASIIDFLAHEMKMGRLPKEMLPVQSGVGNVANAVLAGLMTGPFENLLGFTEVLQDGMLDLLRAGKMSKASATAISLSRAAFEDFEKNIDFYRERILLRPQEISNHPELVRRLGIIAMNSMIEADIYGNINSTHIMGSAMMNGIGGSGDFARNGYLSFFVTPSVAKNGAISCIVPMVSHVDHTEHDTQIIVTEQGLADLRGLSPRQRAQVIIDRCAHPDYRPLLQDYFDRARAQGAQHTPHLLGEALGWHQRCLATGTMRPAA</sequence>
<dbReference type="Gene3D" id="3.40.1080.20">
    <property type="entry name" value="Acetyl-CoA hydrolase/transferase C-terminal domain"/>
    <property type="match status" value="1"/>
</dbReference>
<dbReference type="InterPro" id="IPR017821">
    <property type="entry name" value="Succinate_CoA_transferase"/>
</dbReference>
<proteinExistence type="inferred from homology"/>
<feature type="domain" description="Acetyl-CoA hydrolase/transferase C-terminal" evidence="3">
    <location>
        <begin position="330"/>
        <end position="470"/>
    </location>
</feature>